<proteinExistence type="predicted"/>
<reference evidence="1 2" key="1">
    <citation type="submission" date="2013-05" db="EMBL/GenBank/DDBJ databases">
        <title>Draft genome sequence of Rubidibacter lacunae KORDI 51-2.</title>
        <authorList>
            <person name="Choi D.H."/>
            <person name="Noh J.H."/>
            <person name="Kwon K.-K."/>
            <person name="Lee J.-H."/>
            <person name="Ryu J.-Y."/>
        </authorList>
    </citation>
    <scope>NUCLEOTIDE SEQUENCE [LARGE SCALE GENOMIC DNA]</scope>
    <source>
        <strain evidence="1 2">KORDI 51-2</strain>
    </source>
</reference>
<dbReference type="Proteomes" id="UP000016960">
    <property type="component" value="Unassembled WGS sequence"/>
</dbReference>
<name>U5DAG6_9CHRO</name>
<protein>
    <submittedName>
        <fullName evidence="1">Uncharacterized protein</fullName>
    </submittedName>
</protein>
<comment type="caution">
    <text evidence="1">The sequence shown here is derived from an EMBL/GenBank/DDBJ whole genome shotgun (WGS) entry which is preliminary data.</text>
</comment>
<evidence type="ECO:0000313" key="1">
    <source>
        <dbReference type="EMBL" id="ERN41558.1"/>
    </source>
</evidence>
<sequence length="50" mass="5781">MFAIVLPGIAIPDFVVIITLLTKKPLSWLQKLRSTCYSYEPRLTTLFLRL</sequence>
<gene>
    <name evidence="1" type="ORF">KR51_00017760</name>
</gene>
<dbReference type="InParanoid" id="U5DAG6"/>
<accession>U5DAG6</accession>
<evidence type="ECO:0000313" key="2">
    <source>
        <dbReference type="Proteomes" id="UP000016960"/>
    </source>
</evidence>
<dbReference type="EMBL" id="ASSJ01000047">
    <property type="protein sequence ID" value="ERN41558.1"/>
    <property type="molecule type" value="Genomic_DNA"/>
</dbReference>
<keyword evidence="2" id="KW-1185">Reference proteome</keyword>
<organism evidence="1 2">
    <name type="scientific">Rubidibacter lacunae KORDI 51-2</name>
    <dbReference type="NCBI Taxonomy" id="582515"/>
    <lineage>
        <taxon>Bacteria</taxon>
        <taxon>Bacillati</taxon>
        <taxon>Cyanobacteriota</taxon>
        <taxon>Cyanophyceae</taxon>
        <taxon>Oscillatoriophycideae</taxon>
        <taxon>Chroococcales</taxon>
        <taxon>Aphanothecaceae</taxon>
        <taxon>Rubidibacter</taxon>
    </lineage>
</organism>
<dbReference type="AlphaFoldDB" id="U5DAG6"/>